<proteinExistence type="predicted"/>
<evidence type="ECO:0000313" key="1">
    <source>
        <dbReference type="EMBL" id="GFY66099.1"/>
    </source>
</evidence>
<gene>
    <name evidence="1" type="ORF">TNIN_361321</name>
</gene>
<comment type="caution">
    <text evidence="1">The sequence shown here is derived from an EMBL/GenBank/DDBJ whole genome shotgun (WGS) entry which is preliminary data.</text>
</comment>
<dbReference type="AlphaFoldDB" id="A0A8X6Y743"/>
<organism evidence="1 2">
    <name type="scientific">Trichonephila inaurata madagascariensis</name>
    <dbReference type="NCBI Taxonomy" id="2747483"/>
    <lineage>
        <taxon>Eukaryota</taxon>
        <taxon>Metazoa</taxon>
        <taxon>Ecdysozoa</taxon>
        <taxon>Arthropoda</taxon>
        <taxon>Chelicerata</taxon>
        <taxon>Arachnida</taxon>
        <taxon>Araneae</taxon>
        <taxon>Araneomorphae</taxon>
        <taxon>Entelegynae</taxon>
        <taxon>Araneoidea</taxon>
        <taxon>Nephilidae</taxon>
        <taxon>Trichonephila</taxon>
        <taxon>Trichonephila inaurata</taxon>
    </lineage>
</organism>
<reference evidence="1" key="1">
    <citation type="submission" date="2020-08" db="EMBL/GenBank/DDBJ databases">
        <title>Multicomponent nature underlies the extraordinary mechanical properties of spider dragline silk.</title>
        <authorList>
            <person name="Kono N."/>
            <person name="Nakamura H."/>
            <person name="Mori M."/>
            <person name="Yoshida Y."/>
            <person name="Ohtoshi R."/>
            <person name="Malay A.D."/>
            <person name="Moran D.A.P."/>
            <person name="Tomita M."/>
            <person name="Numata K."/>
            <person name="Arakawa K."/>
        </authorList>
    </citation>
    <scope>NUCLEOTIDE SEQUENCE</scope>
</reference>
<dbReference type="Proteomes" id="UP000886998">
    <property type="component" value="Unassembled WGS sequence"/>
</dbReference>
<protein>
    <submittedName>
        <fullName evidence="1">Uncharacterized protein</fullName>
    </submittedName>
</protein>
<dbReference type="EMBL" id="BMAV01015820">
    <property type="protein sequence ID" value="GFY66099.1"/>
    <property type="molecule type" value="Genomic_DNA"/>
</dbReference>
<accession>A0A8X6Y743</accession>
<evidence type="ECO:0000313" key="2">
    <source>
        <dbReference type="Proteomes" id="UP000886998"/>
    </source>
</evidence>
<name>A0A8X6Y743_9ARAC</name>
<keyword evidence="2" id="KW-1185">Reference proteome</keyword>
<sequence length="162" mass="18637">MDPGNLNAFIDCCNLLEKRSSKFQAAMEKIEHCEILFNRQETLLSSTISDLIELVSHEFSFEETELQLMMDAFQGADTMMTKLSNVIQCMKRLARCRLELSTRFSRGNCETFLRKTNDFIESFQTITLSFCEIANRFENLVIEIQESVRTLTAAYNATDSNT</sequence>
<dbReference type="OrthoDB" id="10475543at2759"/>